<evidence type="ECO:0000313" key="1">
    <source>
        <dbReference type="EMBL" id="MBB5056495.1"/>
    </source>
</evidence>
<name>A0A7W8E3U6_9BACT</name>
<evidence type="ECO:0000313" key="2">
    <source>
        <dbReference type="Proteomes" id="UP000540989"/>
    </source>
</evidence>
<proteinExistence type="predicted"/>
<gene>
    <name evidence="1" type="ORF">HDF16_001180</name>
</gene>
<accession>A0A7W8E3U6</accession>
<dbReference type="Proteomes" id="UP000540989">
    <property type="component" value="Unassembled WGS sequence"/>
</dbReference>
<sequence>MLTTPSFLTPLESAVISAMLEASTEFGAALSVQLAESTLESREHNGYGFYTTFHVSDGTEPIPPPVPLIDRRFAASTVVGGQLCGFLLWILNGKIDFLEGYPLGGDEWPSNESFGPITLDQST</sequence>
<organism evidence="1 2">
    <name type="scientific">Granulicella aggregans</name>
    <dbReference type="NCBI Taxonomy" id="474949"/>
    <lineage>
        <taxon>Bacteria</taxon>
        <taxon>Pseudomonadati</taxon>
        <taxon>Acidobacteriota</taxon>
        <taxon>Terriglobia</taxon>
        <taxon>Terriglobales</taxon>
        <taxon>Acidobacteriaceae</taxon>
        <taxon>Granulicella</taxon>
    </lineage>
</organism>
<dbReference type="EMBL" id="JACHIP010000002">
    <property type="protein sequence ID" value="MBB5056495.1"/>
    <property type="molecule type" value="Genomic_DNA"/>
</dbReference>
<dbReference type="AlphaFoldDB" id="A0A7W8E3U6"/>
<reference evidence="1 2" key="1">
    <citation type="submission" date="2020-08" db="EMBL/GenBank/DDBJ databases">
        <title>Genomic Encyclopedia of Type Strains, Phase IV (KMG-V): Genome sequencing to study the core and pangenomes of soil and plant-associated prokaryotes.</title>
        <authorList>
            <person name="Whitman W."/>
        </authorList>
    </citation>
    <scope>NUCLEOTIDE SEQUENCE [LARGE SCALE GENOMIC DNA]</scope>
    <source>
        <strain evidence="1 2">M8UP14</strain>
    </source>
</reference>
<comment type="caution">
    <text evidence="1">The sequence shown here is derived from an EMBL/GenBank/DDBJ whole genome shotgun (WGS) entry which is preliminary data.</text>
</comment>
<keyword evidence="2" id="KW-1185">Reference proteome</keyword>
<protein>
    <submittedName>
        <fullName evidence="1">Uncharacterized protein</fullName>
    </submittedName>
</protein>